<organism evidence="1 2">
    <name type="scientific">Streptomyces endophyticus</name>
    <dbReference type="NCBI Taxonomy" id="714166"/>
    <lineage>
        <taxon>Bacteria</taxon>
        <taxon>Bacillati</taxon>
        <taxon>Actinomycetota</taxon>
        <taxon>Actinomycetes</taxon>
        <taxon>Kitasatosporales</taxon>
        <taxon>Streptomycetaceae</taxon>
        <taxon>Streptomyces</taxon>
    </lineage>
</organism>
<sequence length="63" mass="6997">MPDITWDEPFCGEAANCFRLGIDTDGNAYVAVNGVEDHYITDSRDALRRMILDIKGGKADHLL</sequence>
<accession>A0ABU6EYE6</accession>
<evidence type="ECO:0000313" key="2">
    <source>
        <dbReference type="Proteomes" id="UP001354931"/>
    </source>
</evidence>
<comment type="caution">
    <text evidence="1">The sequence shown here is derived from an EMBL/GenBank/DDBJ whole genome shotgun (WGS) entry which is preliminary data.</text>
</comment>
<proteinExistence type="predicted"/>
<evidence type="ECO:0000313" key="1">
    <source>
        <dbReference type="EMBL" id="MEB8336776.1"/>
    </source>
</evidence>
<dbReference type="RefSeq" id="WP_326014417.1">
    <property type="nucleotide sequence ID" value="NZ_JAOZYC010000019.1"/>
</dbReference>
<name>A0ABU6EYE6_9ACTN</name>
<gene>
    <name evidence="1" type="ORF">OKJ99_04510</name>
</gene>
<dbReference type="Proteomes" id="UP001354931">
    <property type="component" value="Unassembled WGS sequence"/>
</dbReference>
<protein>
    <recommendedName>
        <fullName evidence="3">DUF397 domain-containing protein</fullName>
    </recommendedName>
</protein>
<dbReference type="EMBL" id="JAOZYC010000019">
    <property type="protein sequence ID" value="MEB8336776.1"/>
    <property type="molecule type" value="Genomic_DNA"/>
</dbReference>
<reference evidence="1 2" key="1">
    <citation type="submission" date="2022-10" db="EMBL/GenBank/DDBJ databases">
        <authorList>
            <person name="Xie J."/>
            <person name="Shen N."/>
        </authorList>
    </citation>
    <scope>NUCLEOTIDE SEQUENCE [LARGE SCALE GENOMIC DNA]</scope>
    <source>
        <strain evidence="1 2">YIM65594</strain>
    </source>
</reference>
<keyword evidence="2" id="KW-1185">Reference proteome</keyword>
<evidence type="ECO:0008006" key="3">
    <source>
        <dbReference type="Google" id="ProtNLM"/>
    </source>
</evidence>